<dbReference type="Pfam" id="PF21135">
    <property type="entry name" value="DRL_cat"/>
    <property type="match status" value="1"/>
</dbReference>
<dbReference type="EMBL" id="FQVI01000025">
    <property type="protein sequence ID" value="SHF39193.1"/>
    <property type="molecule type" value="Genomic_DNA"/>
</dbReference>
<dbReference type="RefSeq" id="WP_072854120.1">
    <property type="nucleotide sequence ID" value="NZ_FQVI01000025.1"/>
</dbReference>
<dbReference type="InterPro" id="IPR036291">
    <property type="entry name" value="NAD(P)-bd_dom_sf"/>
</dbReference>
<evidence type="ECO:0000313" key="3">
    <source>
        <dbReference type="Proteomes" id="UP000184245"/>
    </source>
</evidence>
<dbReference type="InterPro" id="IPR048423">
    <property type="entry name" value="DRL_cat"/>
</dbReference>
<dbReference type="Proteomes" id="UP000184245">
    <property type="component" value="Unassembled WGS sequence"/>
</dbReference>
<evidence type="ECO:0000313" key="2">
    <source>
        <dbReference type="EMBL" id="SHF39193.1"/>
    </source>
</evidence>
<sequence length="429" mass="46243">MFGLNYKLLKLEEEGEPVYAGVVGAGNQGKGMINQMAGMPGMRPAIISDIRLENAVSAYENAGLTREQFIVTNDLKEANEALKNGKFVVTEDFKLVAQAEGISTVVDATGVPEVGARLAVEAIENGKNIVMLNVETDVTIGSYLKTLADKKGVVYTGSAGDEPGAVKEYYDFAKAMGFQVRVIGKGQNHKINRESTPDTVAEEAKSLGLAPKMLCSFKDGTKTMVEMTAMANSTGMTCDIRGAHGPSTDVDGLAGTFLSKEEGGILDRYGVVEYVNGVAPGVFAIIAHENGEVNGEMRYLRMGDGPNYTLFRPFHLCSLETPLSVAMASIDKMATIAPLGKPVCEVITLAKRDLRAGEPLDYIGGYTVYGMIEAYDTAKKMNAVPIGLINKNTVVKKDIKKGEVITYDMLAMDESSYIYELRQLQDAVY</sequence>
<evidence type="ECO:0000259" key="1">
    <source>
        <dbReference type="Pfam" id="PF21135"/>
    </source>
</evidence>
<dbReference type="OrthoDB" id="9777844at2"/>
<feature type="domain" description="Oxidoreductase DRL-like catalytic" evidence="1">
    <location>
        <begin position="160"/>
        <end position="321"/>
    </location>
</feature>
<dbReference type="PANTHER" id="PTHR37850">
    <property type="entry name" value="STRU PROTEIN"/>
    <property type="match status" value="1"/>
</dbReference>
<accession>A0A1M5B9J9</accession>
<dbReference type="SUPFAM" id="SSF51735">
    <property type="entry name" value="NAD(P)-binding Rossmann-fold domains"/>
    <property type="match status" value="1"/>
</dbReference>
<dbReference type="AlphaFoldDB" id="A0A1M5B9J9"/>
<reference evidence="2 3" key="1">
    <citation type="submission" date="2016-11" db="EMBL/GenBank/DDBJ databases">
        <authorList>
            <person name="Jaros S."/>
            <person name="Januszkiewicz K."/>
            <person name="Wedrychowicz H."/>
        </authorList>
    </citation>
    <scope>NUCLEOTIDE SEQUENCE [LARGE SCALE GENOMIC DNA]</scope>
    <source>
        <strain evidence="2 3">DSM 17459</strain>
    </source>
</reference>
<protein>
    <submittedName>
        <fullName evidence="2">Predicted homoserine dehydrogenase, contains C-terminal SAF domain</fullName>
    </submittedName>
</protein>
<organism evidence="2 3">
    <name type="scientific">Lactonifactor longoviformis DSM 17459</name>
    <dbReference type="NCBI Taxonomy" id="1122155"/>
    <lineage>
        <taxon>Bacteria</taxon>
        <taxon>Bacillati</taxon>
        <taxon>Bacillota</taxon>
        <taxon>Clostridia</taxon>
        <taxon>Eubacteriales</taxon>
        <taxon>Clostridiaceae</taxon>
        <taxon>Lactonifactor</taxon>
    </lineage>
</organism>
<gene>
    <name evidence="2" type="ORF">SAMN02745158_03554</name>
</gene>
<name>A0A1M5B9J9_9CLOT</name>
<dbReference type="PANTHER" id="PTHR37850:SF2">
    <property type="entry name" value="SAF DOMAIN PROTEIN"/>
    <property type="match status" value="1"/>
</dbReference>
<keyword evidence="3" id="KW-1185">Reference proteome</keyword>
<dbReference type="STRING" id="1122155.SAMN02745158_03554"/>
<proteinExistence type="predicted"/>
<dbReference type="CDD" id="cd11616">
    <property type="entry name" value="SAF_DH_OX_like"/>
    <property type="match status" value="1"/>
</dbReference>
<dbReference type="Gene3D" id="3.40.50.720">
    <property type="entry name" value="NAD(P)-binding Rossmann-like Domain"/>
    <property type="match status" value="1"/>
</dbReference>